<organism evidence="1 2">
    <name type="scientific">Erwinia phage vB_EamM_Asesino</name>
    <dbReference type="NCBI Taxonomy" id="1883370"/>
    <lineage>
        <taxon>Viruses</taxon>
        <taxon>Duplodnaviria</taxon>
        <taxon>Heunggongvirae</taxon>
        <taxon>Uroviricota</taxon>
        <taxon>Caudoviricetes</taxon>
        <taxon>Chimalliviridae</taxon>
        <taxon>Erskinevirus</taxon>
        <taxon>Erskinevirus asesino</taxon>
    </lineage>
</organism>
<proteinExistence type="predicted"/>
<sequence>MTHKVSLNSLVLDFKRTNEGKGVQAQRALTGLVAFSLAYAADLPNNGPMGASEVVNIKLRPIMRDIVSDVNELYCVDLGTIEDLTVGLFCNRYAQVWGGRFALETFSIKQIFADAIGEDVWETVGLWIERFTEAVNFYIAETRGQIS</sequence>
<keyword evidence="2" id="KW-1185">Reference proteome</keyword>
<dbReference type="EMBL" id="KX397364">
    <property type="protein sequence ID" value="ANZ48076.1"/>
    <property type="molecule type" value="Genomic_DNA"/>
</dbReference>
<dbReference type="Proteomes" id="UP000202181">
    <property type="component" value="Segment"/>
</dbReference>
<name>A0A1B2IA19_9CAUD</name>
<reference evidence="1" key="1">
    <citation type="submission" date="2016-06" db="EMBL/GenBank/DDBJ databases">
        <authorList>
            <person name="Berg J.A."/>
            <person name="Hyde J.R."/>
            <person name="Breakwell D.P."/>
            <person name="Hope S."/>
            <person name="Grose J.H."/>
        </authorList>
    </citation>
    <scope>NUCLEOTIDE SEQUENCE [LARGE SCALE GENOMIC DNA]</scope>
</reference>
<dbReference type="OrthoDB" id="15052at10239"/>
<accession>A0A1B2IA19</accession>
<evidence type="ECO:0000313" key="2">
    <source>
        <dbReference type="Proteomes" id="UP000202181"/>
    </source>
</evidence>
<dbReference type="KEGG" id="vg:29057013"/>
<evidence type="ECO:0000313" key="1">
    <source>
        <dbReference type="EMBL" id="ANZ48076.1"/>
    </source>
</evidence>
<gene>
    <name evidence="1" type="ORF">ASESINO_63</name>
</gene>
<protein>
    <submittedName>
        <fullName evidence="1">Uncharacterized protein</fullName>
    </submittedName>
</protein>
<dbReference type="GeneID" id="29057013"/>
<dbReference type="RefSeq" id="YP_009290681.1">
    <property type="nucleotide sequence ID" value="NC_031107.2"/>
</dbReference>